<dbReference type="KEGG" id="mbe:MBM_07268"/>
<proteinExistence type="predicted"/>
<name>K1WQ85_MARBU</name>
<feature type="compositionally biased region" description="Polar residues" evidence="1">
    <location>
        <begin position="32"/>
        <end position="79"/>
    </location>
</feature>
<feature type="compositionally biased region" description="Pro residues" evidence="1">
    <location>
        <begin position="143"/>
        <end position="162"/>
    </location>
</feature>
<feature type="region of interest" description="Disordered" evidence="1">
    <location>
        <begin position="32"/>
        <end position="91"/>
    </location>
</feature>
<dbReference type="HOGENOM" id="CLU_1086171_0_0_1"/>
<dbReference type="EMBL" id="JH921445">
    <property type="protein sequence ID" value="EKD14547.1"/>
    <property type="molecule type" value="Genomic_DNA"/>
</dbReference>
<dbReference type="AlphaFoldDB" id="K1WQ85"/>
<evidence type="ECO:0000313" key="2">
    <source>
        <dbReference type="EMBL" id="EKD14547.1"/>
    </source>
</evidence>
<accession>K1WQ85</accession>
<gene>
    <name evidence="2" type="ORF">MBM_07268</name>
</gene>
<feature type="region of interest" description="Disordered" evidence="1">
    <location>
        <begin position="130"/>
        <end position="164"/>
    </location>
</feature>
<dbReference type="InParanoid" id="K1WQ85"/>
<evidence type="ECO:0000313" key="3">
    <source>
        <dbReference type="Proteomes" id="UP000006753"/>
    </source>
</evidence>
<keyword evidence="3" id="KW-1185">Reference proteome</keyword>
<evidence type="ECO:0000256" key="1">
    <source>
        <dbReference type="SAM" id="MobiDB-lite"/>
    </source>
</evidence>
<protein>
    <submittedName>
        <fullName evidence="2">Uncharacterized protein</fullName>
    </submittedName>
</protein>
<organism evidence="2 3">
    <name type="scientific">Marssonina brunnea f. sp. multigermtubi (strain MB_m1)</name>
    <name type="common">Marssonina leaf spot fungus</name>
    <dbReference type="NCBI Taxonomy" id="1072389"/>
    <lineage>
        <taxon>Eukaryota</taxon>
        <taxon>Fungi</taxon>
        <taxon>Dikarya</taxon>
        <taxon>Ascomycota</taxon>
        <taxon>Pezizomycotina</taxon>
        <taxon>Leotiomycetes</taxon>
        <taxon>Helotiales</taxon>
        <taxon>Drepanopezizaceae</taxon>
        <taxon>Drepanopeziza</taxon>
    </lineage>
</organism>
<feature type="compositionally biased region" description="Low complexity" evidence="1">
    <location>
        <begin position="80"/>
        <end position="91"/>
    </location>
</feature>
<sequence>MRANKAQAISITYSLIHQESNLQCRVSNHFSRSHKVSPTSGTDLPFPLQNTTTQYPSTSPTANNQPSHSTNMSFTNEQTSPKADPSSAAPSRSQQLNAFLFQLASAYASKDPVSTPDYFFLLPISPHPIPSHTPPHTQHSKPDQPPPCWPTPTPSKPPPPDPTNRFPPQTTIQAAQALLFGGLQIETKISEQRIAVQDYAAFAELFNKMFAVTAVINKRKTEIVSSAELKMPAMAGYCSGCGDCDESKEKGASESR</sequence>
<reference evidence="2 3" key="1">
    <citation type="journal article" date="2012" name="BMC Genomics">
        <title>Sequencing the genome of Marssonina brunnea reveals fungus-poplar co-evolution.</title>
        <authorList>
            <person name="Zhu S."/>
            <person name="Cao Y.-Z."/>
            <person name="Jiang C."/>
            <person name="Tan B.-Y."/>
            <person name="Wang Z."/>
            <person name="Feng S."/>
            <person name="Zhang L."/>
            <person name="Su X.-H."/>
            <person name="Brejova B."/>
            <person name="Vinar T."/>
            <person name="Xu M."/>
            <person name="Wang M.-X."/>
            <person name="Zhang S.-G."/>
            <person name="Huang M.-R."/>
            <person name="Wu R."/>
            <person name="Zhou Y."/>
        </authorList>
    </citation>
    <scope>NUCLEOTIDE SEQUENCE [LARGE SCALE GENOMIC DNA]</scope>
    <source>
        <strain evidence="2 3">MB_m1</strain>
    </source>
</reference>
<dbReference type="Proteomes" id="UP000006753">
    <property type="component" value="Unassembled WGS sequence"/>
</dbReference>